<keyword evidence="2" id="KW-1185">Reference proteome</keyword>
<proteinExistence type="predicted"/>
<sequence length="78" mass="8474">MRIRRTLAWSRQVDDAALAATAQCCGGLAKPYVSAVCRHLGVRAPQFSTSRLHSPTATAEESLAVIRQILANRNRPDA</sequence>
<gene>
    <name evidence="1" type="ORF">C0Z16_36945</name>
</gene>
<protein>
    <submittedName>
        <fullName evidence="1">Uncharacterized protein</fullName>
    </submittedName>
</protein>
<dbReference type="InterPro" id="IPR058891">
    <property type="entry name" value="CPPA"/>
</dbReference>
<comment type="caution">
    <text evidence="1">The sequence shown here is derived from an EMBL/GenBank/DDBJ whole genome shotgun (WGS) entry which is preliminary data.</text>
</comment>
<dbReference type="Pfam" id="PF25860">
    <property type="entry name" value="CPPA"/>
    <property type="match status" value="1"/>
</dbReference>
<dbReference type="EMBL" id="PNXY01000099">
    <property type="protein sequence ID" value="PMS16082.1"/>
    <property type="molecule type" value="Genomic_DNA"/>
</dbReference>
<dbReference type="Proteomes" id="UP000235659">
    <property type="component" value="Unassembled WGS sequence"/>
</dbReference>
<evidence type="ECO:0000313" key="1">
    <source>
        <dbReference type="EMBL" id="PMS16082.1"/>
    </source>
</evidence>
<reference evidence="1 2" key="1">
    <citation type="submission" date="2018-01" db="EMBL/GenBank/DDBJ databases">
        <title>Whole genome analyses suggest that Burkholderia sensu lato contains two further novel genera in the rhizoxinica-symbiotica group Mycetohabitans gen. nov., and Trinickia gen. nov.: implications for the evolution of diazotrophy and nodulation in the Burkholderiaceae.</title>
        <authorList>
            <person name="Estrada-de los Santos P."/>
            <person name="Palmer M."/>
            <person name="Chavez-Ramirez B."/>
            <person name="Beukes C."/>
            <person name="Steenkamp E.T."/>
            <person name="Hirsch A.M."/>
            <person name="Manyaka P."/>
            <person name="Maluk M."/>
            <person name="Lafos M."/>
            <person name="Crook M."/>
            <person name="Gross E."/>
            <person name="Simon M.F."/>
            <person name="Bueno dos Reis Junior F."/>
            <person name="Poole P.S."/>
            <person name="Venter S.N."/>
            <person name="James E.K."/>
        </authorList>
    </citation>
    <scope>NUCLEOTIDE SEQUENCE [LARGE SCALE GENOMIC DNA]</scope>
    <source>
        <strain evidence="1 2">WSM 3937</strain>
    </source>
</reference>
<accession>A0ABX4UT20</accession>
<name>A0ABX4UT20_9BURK</name>
<evidence type="ECO:0000313" key="2">
    <source>
        <dbReference type="Proteomes" id="UP000235659"/>
    </source>
</evidence>
<organism evidence="1 2">
    <name type="scientific">Paraburkholderia rhynchosiae</name>
    <dbReference type="NCBI Taxonomy" id="487049"/>
    <lineage>
        <taxon>Bacteria</taxon>
        <taxon>Pseudomonadati</taxon>
        <taxon>Pseudomonadota</taxon>
        <taxon>Betaproteobacteria</taxon>
        <taxon>Burkholderiales</taxon>
        <taxon>Burkholderiaceae</taxon>
        <taxon>Paraburkholderia</taxon>
    </lineage>
</organism>